<accession>A0ABQ2N3S9</accession>
<dbReference type="PROSITE" id="PS51186">
    <property type="entry name" value="GNAT"/>
    <property type="match status" value="1"/>
</dbReference>
<proteinExistence type="predicted"/>
<protein>
    <submittedName>
        <fullName evidence="2">Succinyl-CoA transferase Rv0802c</fullName>
    </submittedName>
</protein>
<evidence type="ECO:0000313" key="2">
    <source>
        <dbReference type="EMBL" id="GGO61972.1"/>
    </source>
</evidence>
<comment type="caution">
    <text evidence="2">The sequence shown here is derived from an EMBL/GenBank/DDBJ whole genome shotgun (WGS) entry which is preliminary data.</text>
</comment>
<organism evidence="2 3">
    <name type="scientific">Microbacterium nanhaiense</name>
    <dbReference type="NCBI Taxonomy" id="1301026"/>
    <lineage>
        <taxon>Bacteria</taxon>
        <taxon>Bacillati</taxon>
        <taxon>Actinomycetota</taxon>
        <taxon>Actinomycetes</taxon>
        <taxon>Micrococcales</taxon>
        <taxon>Microbacteriaceae</taxon>
        <taxon>Microbacterium</taxon>
    </lineage>
</organism>
<keyword evidence="3" id="KW-1185">Reference proteome</keyword>
<reference evidence="3" key="1">
    <citation type="journal article" date="2019" name="Int. J. Syst. Evol. Microbiol.">
        <title>The Global Catalogue of Microorganisms (GCM) 10K type strain sequencing project: providing services to taxonomists for standard genome sequencing and annotation.</title>
        <authorList>
            <consortium name="The Broad Institute Genomics Platform"/>
            <consortium name="The Broad Institute Genome Sequencing Center for Infectious Disease"/>
            <person name="Wu L."/>
            <person name="Ma J."/>
        </authorList>
    </citation>
    <scope>NUCLEOTIDE SEQUENCE [LARGE SCALE GENOMIC DNA]</scope>
    <source>
        <strain evidence="3">CGMCC 4.7181</strain>
    </source>
</reference>
<dbReference type="Proteomes" id="UP000638043">
    <property type="component" value="Unassembled WGS sequence"/>
</dbReference>
<sequence>MDLEDIWPLFGLTITTPRLTLSPVRDADLPGLVRAALDGVHDPEQMPFGFPWTDAPASDLPGNLAIYQWGLRGRVSPSSWNIAFAAHYEGRVIGTQDLSAYDFANRQTVNSGSWITRSVQGRGLGTEMRAGLLAFAFDVLGAEWAESSATSTNAASLAVSRKLGYELNGVTRQSPRPGQPVDEQRVRLPRADFLRPNWSPQIVCSDAVLRQLGAAHGLIAASTDTIAA</sequence>
<dbReference type="PANTHER" id="PTHR43441">
    <property type="entry name" value="RIBOSOMAL-PROTEIN-SERINE ACETYLTRANSFERASE"/>
    <property type="match status" value="1"/>
</dbReference>
<gene>
    <name evidence="2" type="ORF">GCM10010910_11040</name>
</gene>
<evidence type="ECO:0000313" key="3">
    <source>
        <dbReference type="Proteomes" id="UP000638043"/>
    </source>
</evidence>
<dbReference type="EMBL" id="BMMQ01000002">
    <property type="protein sequence ID" value="GGO61972.1"/>
    <property type="molecule type" value="Genomic_DNA"/>
</dbReference>
<dbReference type="PANTHER" id="PTHR43441:SF11">
    <property type="entry name" value="RIBOSOMAL-PROTEIN-SERINE ACETYLTRANSFERASE"/>
    <property type="match status" value="1"/>
</dbReference>
<dbReference type="InterPro" id="IPR000182">
    <property type="entry name" value="GNAT_dom"/>
</dbReference>
<dbReference type="Pfam" id="PF13302">
    <property type="entry name" value="Acetyltransf_3"/>
    <property type="match status" value="1"/>
</dbReference>
<dbReference type="RefSeq" id="WP_188700371.1">
    <property type="nucleotide sequence ID" value="NZ_BMMQ01000002.1"/>
</dbReference>
<keyword evidence="2" id="KW-0808">Transferase</keyword>
<name>A0ABQ2N3S9_9MICO</name>
<evidence type="ECO:0000259" key="1">
    <source>
        <dbReference type="PROSITE" id="PS51186"/>
    </source>
</evidence>
<dbReference type="GO" id="GO:0016740">
    <property type="term" value="F:transferase activity"/>
    <property type="evidence" value="ECO:0007669"/>
    <property type="project" value="UniProtKB-KW"/>
</dbReference>
<dbReference type="Gene3D" id="3.40.630.30">
    <property type="match status" value="1"/>
</dbReference>
<dbReference type="InterPro" id="IPR016181">
    <property type="entry name" value="Acyl_CoA_acyltransferase"/>
</dbReference>
<dbReference type="InterPro" id="IPR051908">
    <property type="entry name" value="Ribosomal_N-acetyltransferase"/>
</dbReference>
<dbReference type="SUPFAM" id="SSF55729">
    <property type="entry name" value="Acyl-CoA N-acyltransferases (Nat)"/>
    <property type="match status" value="1"/>
</dbReference>
<feature type="domain" description="N-acetyltransferase" evidence="1">
    <location>
        <begin position="19"/>
        <end position="191"/>
    </location>
</feature>